<organism evidence="2 3">
    <name type="scientific">Arthrobacter cheniae</name>
    <dbReference type="NCBI Taxonomy" id="1258888"/>
    <lineage>
        <taxon>Bacteria</taxon>
        <taxon>Bacillati</taxon>
        <taxon>Actinomycetota</taxon>
        <taxon>Actinomycetes</taxon>
        <taxon>Micrococcales</taxon>
        <taxon>Micrococcaceae</taxon>
        <taxon>Arthrobacter</taxon>
    </lineage>
</organism>
<comment type="caution">
    <text evidence="2">The sequence shown here is derived from an EMBL/GenBank/DDBJ whole genome shotgun (WGS) entry which is preliminary data.</text>
</comment>
<dbReference type="AlphaFoldDB" id="A0A3A5MDQ6"/>
<sequence length="75" mass="8448">MEEWKTATRLQERRLWNTLACVGVVLTLVLAASILVAIRYSDDQPTVWFLVQQAVLLALSSGGTVVAIRRWRAHV</sequence>
<feature type="transmembrane region" description="Helical" evidence="1">
    <location>
        <begin position="15"/>
        <end position="40"/>
    </location>
</feature>
<evidence type="ECO:0000313" key="3">
    <source>
        <dbReference type="Proteomes" id="UP000272560"/>
    </source>
</evidence>
<dbReference type="Proteomes" id="UP000272560">
    <property type="component" value="Unassembled WGS sequence"/>
</dbReference>
<evidence type="ECO:0000256" key="1">
    <source>
        <dbReference type="SAM" id="Phobius"/>
    </source>
</evidence>
<name>A0A3A5MDQ6_9MICC</name>
<evidence type="ECO:0000313" key="2">
    <source>
        <dbReference type="EMBL" id="RJT79940.1"/>
    </source>
</evidence>
<gene>
    <name evidence="2" type="ORF">D6T63_08525</name>
</gene>
<dbReference type="OrthoDB" id="4954329at2"/>
<keyword evidence="1" id="KW-0812">Transmembrane</keyword>
<reference evidence="2 3" key="1">
    <citation type="submission" date="2018-09" db="EMBL/GenBank/DDBJ databases">
        <title>Novel species of Arthrobacter.</title>
        <authorList>
            <person name="Liu Q."/>
            <person name="Xin Y.-H."/>
        </authorList>
    </citation>
    <scope>NUCLEOTIDE SEQUENCE [LARGE SCALE GENOMIC DNA]</scope>
    <source>
        <strain evidence="2 3">Hz2</strain>
    </source>
</reference>
<accession>A0A3A5MDQ6</accession>
<dbReference type="EMBL" id="QZVT01000004">
    <property type="protein sequence ID" value="RJT79940.1"/>
    <property type="molecule type" value="Genomic_DNA"/>
</dbReference>
<keyword evidence="1" id="KW-0472">Membrane</keyword>
<keyword evidence="1" id="KW-1133">Transmembrane helix</keyword>
<dbReference type="RefSeq" id="WP_120148587.1">
    <property type="nucleotide sequence ID" value="NZ_QZVT01000004.1"/>
</dbReference>
<keyword evidence="3" id="KW-1185">Reference proteome</keyword>
<feature type="transmembrane region" description="Helical" evidence="1">
    <location>
        <begin position="46"/>
        <end position="68"/>
    </location>
</feature>
<proteinExistence type="predicted"/>
<protein>
    <submittedName>
        <fullName evidence="2">Uncharacterized protein</fullName>
    </submittedName>
</protein>